<keyword evidence="1" id="KW-0812">Transmembrane</keyword>
<gene>
    <name evidence="2" type="ORF">SteCoe_25130</name>
</gene>
<feature type="transmembrane region" description="Helical" evidence="1">
    <location>
        <begin position="187"/>
        <end position="210"/>
    </location>
</feature>
<feature type="transmembrane region" description="Helical" evidence="1">
    <location>
        <begin position="134"/>
        <end position="151"/>
    </location>
</feature>
<keyword evidence="1" id="KW-0472">Membrane</keyword>
<keyword evidence="1" id="KW-1133">Transmembrane helix</keyword>
<name>A0A1R2BG16_9CILI</name>
<sequence length="311" mass="36821">MLVEQAVYYAFITLVWFWYSVWWSINTWHFNKNYCKPIHRILTFFLMFKTLNCAFTYLSIISCENDETCHWNLATTSSFTIYNTFLFTNLLLLSKGFSFVREYLNRNELTVVSMSMAAIYIGFSAYSINKTKLIILPILLLCLFFSLNIYYTRLTLRYLISEYRQLSSQNNPILLPNLITKLTLYKILFRTLCIYMPIKIFSLFFSWFFSPPMATSSSIPPVIKLIDETSDIFCLLIITWIFRAKNRGDYFELGNFPEEREMRRIIPINKTQVPTSLTIEKQENTPILIITPKGKKHCVYRNFLIANPMRI</sequence>
<keyword evidence="3" id="KW-1185">Reference proteome</keyword>
<evidence type="ECO:0000313" key="2">
    <source>
        <dbReference type="EMBL" id="OMJ75691.1"/>
    </source>
</evidence>
<protein>
    <recommendedName>
        <fullName evidence="4">THH1/TOM1/TOM3 domain-containing protein</fullName>
    </recommendedName>
</protein>
<dbReference type="PANTHER" id="PTHR36329">
    <property type="entry name" value="TRANSMEMBRANE PROTEIN"/>
    <property type="match status" value="1"/>
</dbReference>
<evidence type="ECO:0000313" key="3">
    <source>
        <dbReference type="Proteomes" id="UP000187209"/>
    </source>
</evidence>
<dbReference type="Proteomes" id="UP000187209">
    <property type="component" value="Unassembled WGS sequence"/>
</dbReference>
<feature type="transmembrane region" description="Helical" evidence="1">
    <location>
        <begin position="6"/>
        <end position="25"/>
    </location>
</feature>
<comment type="caution">
    <text evidence="2">The sequence shown here is derived from an EMBL/GenBank/DDBJ whole genome shotgun (WGS) entry which is preliminary data.</text>
</comment>
<reference evidence="2 3" key="1">
    <citation type="submission" date="2016-11" db="EMBL/GenBank/DDBJ databases">
        <title>The macronuclear genome of Stentor coeruleus: a giant cell with tiny introns.</title>
        <authorList>
            <person name="Slabodnick M."/>
            <person name="Ruby J.G."/>
            <person name="Reiff S.B."/>
            <person name="Swart E.C."/>
            <person name="Gosai S."/>
            <person name="Prabakaran S."/>
            <person name="Witkowska E."/>
            <person name="Larue G.E."/>
            <person name="Fisher S."/>
            <person name="Freeman R.M."/>
            <person name="Gunawardena J."/>
            <person name="Chu W."/>
            <person name="Stover N.A."/>
            <person name="Gregory B.D."/>
            <person name="Nowacki M."/>
            <person name="Derisi J."/>
            <person name="Roy S.W."/>
            <person name="Marshall W.F."/>
            <person name="Sood P."/>
        </authorList>
    </citation>
    <scope>NUCLEOTIDE SEQUENCE [LARGE SCALE GENOMIC DNA]</scope>
    <source>
        <strain evidence="2">WM001</strain>
    </source>
</reference>
<feature type="transmembrane region" description="Helical" evidence="1">
    <location>
        <begin position="37"/>
        <end position="60"/>
    </location>
</feature>
<accession>A0A1R2BG16</accession>
<dbReference type="PANTHER" id="PTHR36329:SF1">
    <property type="entry name" value="TRANSMEMBRANE PROTEIN"/>
    <property type="match status" value="1"/>
</dbReference>
<dbReference type="EMBL" id="MPUH01000675">
    <property type="protein sequence ID" value="OMJ75691.1"/>
    <property type="molecule type" value="Genomic_DNA"/>
</dbReference>
<dbReference type="AlphaFoldDB" id="A0A1R2BG16"/>
<evidence type="ECO:0008006" key="4">
    <source>
        <dbReference type="Google" id="ProtNLM"/>
    </source>
</evidence>
<feature type="transmembrane region" description="Helical" evidence="1">
    <location>
        <begin position="109"/>
        <end position="128"/>
    </location>
</feature>
<proteinExistence type="predicted"/>
<evidence type="ECO:0000256" key="1">
    <source>
        <dbReference type="SAM" id="Phobius"/>
    </source>
</evidence>
<feature type="transmembrane region" description="Helical" evidence="1">
    <location>
        <begin position="80"/>
        <end position="97"/>
    </location>
</feature>
<organism evidence="2 3">
    <name type="scientific">Stentor coeruleus</name>
    <dbReference type="NCBI Taxonomy" id="5963"/>
    <lineage>
        <taxon>Eukaryota</taxon>
        <taxon>Sar</taxon>
        <taxon>Alveolata</taxon>
        <taxon>Ciliophora</taxon>
        <taxon>Postciliodesmatophora</taxon>
        <taxon>Heterotrichea</taxon>
        <taxon>Heterotrichida</taxon>
        <taxon>Stentoridae</taxon>
        <taxon>Stentor</taxon>
    </lineage>
</organism>